<comment type="caution">
    <text evidence="1">The sequence shown here is derived from an EMBL/GenBank/DDBJ whole genome shotgun (WGS) entry which is preliminary data.</text>
</comment>
<proteinExistence type="predicted"/>
<dbReference type="AlphaFoldDB" id="A0AAN9XTI6"/>
<sequence>MAEWENDSEDLPDGALDKRTHAQENAISSSKAVNSSTDAGIIRMFQPLAQDDVTFLQIDSAGICEGDGSLVSMPIQCGVLENQLCLNAFFLEQNGRSKAAQVPIINNSNDLHEE</sequence>
<accession>A0AAN9XTI6</accession>
<protein>
    <submittedName>
        <fullName evidence="1">Uncharacterized protein</fullName>
    </submittedName>
</protein>
<name>A0AAN9XTI6_PSOTE</name>
<dbReference type="Proteomes" id="UP001386955">
    <property type="component" value="Unassembled WGS sequence"/>
</dbReference>
<evidence type="ECO:0000313" key="2">
    <source>
        <dbReference type="Proteomes" id="UP001386955"/>
    </source>
</evidence>
<reference evidence="1 2" key="1">
    <citation type="submission" date="2024-01" db="EMBL/GenBank/DDBJ databases">
        <title>The genomes of 5 underutilized Papilionoideae crops provide insights into root nodulation and disease resistanc.</title>
        <authorList>
            <person name="Jiang F."/>
        </authorList>
    </citation>
    <scope>NUCLEOTIDE SEQUENCE [LARGE SCALE GENOMIC DNA]</scope>
    <source>
        <strain evidence="1">DUOXIRENSHENG_FW03</strain>
        <tissue evidence="1">Leaves</tissue>
    </source>
</reference>
<keyword evidence="2" id="KW-1185">Reference proteome</keyword>
<evidence type="ECO:0000313" key="1">
    <source>
        <dbReference type="EMBL" id="KAK7406596.1"/>
    </source>
</evidence>
<gene>
    <name evidence="1" type="ORF">VNO78_08224</name>
</gene>
<organism evidence="1 2">
    <name type="scientific">Psophocarpus tetragonolobus</name>
    <name type="common">Winged bean</name>
    <name type="synonym">Dolichos tetragonolobus</name>
    <dbReference type="NCBI Taxonomy" id="3891"/>
    <lineage>
        <taxon>Eukaryota</taxon>
        <taxon>Viridiplantae</taxon>
        <taxon>Streptophyta</taxon>
        <taxon>Embryophyta</taxon>
        <taxon>Tracheophyta</taxon>
        <taxon>Spermatophyta</taxon>
        <taxon>Magnoliopsida</taxon>
        <taxon>eudicotyledons</taxon>
        <taxon>Gunneridae</taxon>
        <taxon>Pentapetalae</taxon>
        <taxon>rosids</taxon>
        <taxon>fabids</taxon>
        <taxon>Fabales</taxon>
        <taxon>Fabaceae</taxon>
        <taxon>Papilionoideae</taxon>
        <taxon>50 kb inversion clade</taxon>
        <taxon>NPAAA clade</taxon>
        <taxon>indigoferoid/millettioid clade</taxon>
        <taxon>Phaseoleae</taxon>
        <taxon>Psophocarpus</taxon>
    </lineage>
</organism>
<dbReference type="EMBL" id="JAYMYS010000002">
    <property type="protein sequence ID" value="KAK7406596.1"/>
    <property type="molecule type" value="Genomic_DNA"/>
</dbReference>